<feature type="compositionally biased region" description="Basic and acidic residues" evidence="5">
    <location>
        <begin position="298"/>
        <end position="310"/>
    </location>
</feature>
<sequence>MSFTFNKETRRSLRERLRDGINLIPGASSVVQPNNLLDPANQNTIKKIGQTGQQKKAHSVDSTSLLMSTHHHAPDESIKPPPCSPSYLLADNPHHGVADTDSRSGSVSSCSSASSSPSKYRTYVVKNNDTVTSIAASFDCTPSELLRVNRLITARVLFPGQVLKIPNKKTPQQQPEAPVSTQQNDAATASMLETLTYAQRKFLKVKVRHVTDGNGVVCGTLLITPNAVMFDPNVSDPLVIEQGAETYGIILPIEYIVGASIWSDICGMKVRGKETFVPPGPRPVLWGENKVEDKIVEEGKIEEEPVSADKSEEDENEEPGEETDDTKSRLEQVTEHPLSEANNITTWYFCLTIGRPKHAGLVNDNKGRGRNPLCITYGQKNLVRPEFWFSVSREQVPELYKYWMFWWPHLYGEVDTQVICDRGYEGIDWDNLDVLDSGVGSRSEQGEEEQTMAQELNELTKESWEMLKQPYAKLSSFISTRGSSIMKSSSHSSQSSVSELCHQVSHVHPPATTSGLFNSHTFSITNPMNSFFFDSFSNISPNHSVFDDTDDDDDEFADSSFEQVVTNEELRNLLAMGGDEMMAINLPELIGGKSEILEEEDIKNITRHLTARAEGYPWTLIFTSSRDGFSLNSLYRRNSLMQEESPVMLLIQDTKSRVFGALVSCSLHTSDSFYGTGQSFLFTLRPEFKLYKWTGENLFFVKGNHDGIWIGAGDGKFGLYVDGDLNCGRTEPCQTYGNGPLTEPEDFIIRTLECWAFGNYVLNVEGTSEAVK</sequence>
<dbReference type="Gene3D" id="3.10.350.10">
    <property type="entry name" value="LysM domain"/>
    <property type="match status" value="1"/>
</dbReference>
<dbReference type="PROSITE" id="PS51782">
    <property type="entry name" value="LYSM"/>
    <property type="match status" value="1"/>
</dbReference>
<evidence type="ECO:0000256" key="2">
    <source>
        <dbReference type="ARBA" id="ARBA00009540"/>
    </source>
</evidence>
<feature type="domain" description="TLDc" evidence="7">
    <location>
        <begin position="595"/>
        <end position="758"/>
    </location>
</feature>
<comment type="subcellular location">
    <subcellularLocation>
        <location evidence="1">Mitochondrion</location>
    </subcellularLocation>
</comment>
<name>A0ABP1QX25_9HEXA</name>
<reference evidence="8 9" key="1">
    <citation type="submission" date="2024-08" db="EMBL/GenBank/DDBJ databases">
        <authorList>
            <person name="Cucini C."/>
            <person name="Frati F."/>
        </authorList>
    </citation>
    <scope>NUCLEOTIDE SEQUENCE [LARGE SCALE GENOMIC DNA]</scope>
</reference>
<evidence type="ECO:0000313" key="8">
    <source>
        <dbReference type="EMBL" id="CAL8113740.1"/>
    </source>
</evidence>
<evidence type="ECO:0000256" key="4">
    <source>
        <dbReference type="ARBA" id="ARBA00040604"/>
    </source>
</evidence>
<feature type="region of interest" description="Disordered" evidence="5">
    <location>
        <begin position="298"/>
        <end position="335"/>
    </location>
</feature>
<protein>
    <recommendedName>
        <fullName evidence="4">Oxidation resistance protein 1</fullName>
    </recommendedName>
</protein>
<dbReference type="Pfam" id="PF01476">
    <property type="entry name" value="LysM"/>
    <property type="match status" value="1"/>
</dbReference>
<evidence type="ECO:0000259" key="7">
    <source>
        <dbReference type="PROSITE" id="PS51886"/>
    </source>
</evidence>
<dbReference type="InterPro" id="IPR036779">
    <property type="entry name" value="LysM_dom_sf"/>
</dbReference>
<feature type="compositionally biased region" description="Basic and acidic residues" evidence="5">
    <location>
        <begin position="325"/>
        <end position="335"/>
    </location>
</feature>
<accession>A0ABP1QX25</accession>
<dbReference type="PANTHER" id="PTHR23354">
    <property type="entry name" value="NUCLEOLAR PROTEIN 7/ESTROGEN RECEPTOR COACTIVATOR-RELATED"/>
    <property type="match status" value="1"/>
</dbReference>
<evidence type="ECO:0000256" key="5">
    <source>
        <dbReference type="SAM" id="MobiDB-lite"/>
    </source>
</evidence>
<dbReference type="InterPro" id="IPR006571">
    <property type="entry name" value="TLDc_dom"/>
</dbReference>
<keyword evidence="9" id="KW-1185">Reference proteome</keyword>
<dbReference type="PROSITE" id="PS51886">
    <property type="entry name" value="TLDC"/>
    <property type="match status" value="1"/>
</dbReference>
<dbReference type="SUPFAM" id="SSF54106">
    <property type="entry name" value="LysM domain"/>
    <property type="match status" value="1"/>
</dbReference>
<dbReference type="EMBL" id="CAXLJM020000049">
    <property type="protein sequence ID" value="CAL8113740.1"/>
    <property type="molecule type" value="Genomic_DNA"/>
</dbReference>
<dbReference type="SMART" id="SM00584">
    <property type="entry name" value="TLDc"/>
    <property type="match status" value="1"/>
</dbReference>
<keyword evidence="3" id="KW-0496">Mitochondrion</keyword>
<feature type="domain" description="LysM" evidence="6">
    <location>
        <begin position="121"/>
        <end position="165"/>
    </location>
</feature>
<dbReference type="Proteomes" id="UP001642540">
    <property type="component" value="Unassembled WGS sequence"/>
</dbReference>
<evidence type="ECO:0000256" key="1">
    <source>
        <dbReference type="ARBA" id="ARBA00004173"/>
    </source>
</evidence>
<organism evidence="8 9">
    <name type="scientific">Orchesella dallaii</name>
    <dbReference type="NCBI Taxonomy" id="48710"/>
    <lineage>
        <taxon>Eukaryota</taxon>
        <taxon>Metazoa</taxon>
        <taxon>Ecdysozoa</taxon>
        <taxon>Arthropoda</taxon>
        <taxon>Hexapoda</taxon>
        <taxon>Collembola</taxon>
        <taxon>Entomobryomorpha</taxon>
        <taxon>Entomobryoidea</taxon>
        <taxon>Orchesellidae</taxon>
        <taxon>Orchesellinae</taxon>
        <taxon>Orchesella</taxon>
    </lineage>
</organism>
<comment type="caution">
    <text evidence="8">The sequence shown here is derived from an EMBL/GenBank/DDBJ whole genome shotgun (WGS) entry which is preliminary data.</text>
</comment>
<dbReference type="PANTHER" id="PTHR23354:SF62">
    <property type="entry name" value="MUSTARD, ISOFORM V"/>
    <property type="match status" value="1"/>
</dbReference>
<feature type="compositionally biased region" description="Low complexity" evidence="5">
    <location>
        <begin position="103"/>
        <end position="118"/>
    </location>
</feature>
<dbReference type="InterPro" id="IPR018392">
    <property type="entry name" value="LysM"/>
</dbReference>
<comment type="similarity">
    <text evidence="2">Belongs to the OXR1 family.</text>
</comment>
<feature type="region of interest" description="Disordered" evidence="5">
    <location>
        <begin position="70"/>
        <end position="119"/>
    </location>
</feature>
<feature type="compositionally biased region" description="Basic and acidic residues" evidence="5">
    <location>
        <begin position="92"/>
        <end position="102"/>
    </location>
</feature>
<gene>
    <name evidence="8" type="ORF">ODALV1_LOCUS16152</name>
</gene>
<evidence type="ECO:0000259" key="6">
    <source>
        <dbReference type="PROSITE" id="PS51782"/>
    </source>
</evidence>
<proteinExistence type="inferred from homology"/>
<dbReference type="SMART" id="SM00257">
    <property type="entry name" value="LysM"/>
    <property type="match status" value="1"/>
</dbReference>
<feature type="compositionally biased region" description="Acidic residues" evidence="5">
    <location>
        <begin position="311"/>
        <end position="324"/>
    </location>
</feature>
<dbReference type="CDD" id="cd00118">
    <property type="entry name" value="LysM"/>
    <property type="match status" value="1"/>
</dbReference>
<evidence type="ECO:0000313" key="9">
    <source>
        <dbReference type="Proteomes" id="UP001642540"/>
    </source>
</evidence>
<dbReference type="Pfam" id="PF07534">
    <property type="entry name" value="TLD"/>
    <property type="match status" value="1"/>
</dbReference>
<evidence type="ECO:0000256" key="3">
    <source>
        <dbReference type="ARBA" id="ARBA00023128"/>
    </source>
</evidence>